<protein>
    <submittedName>
        <fullName evidence="3">Uncharacterized protein</fullName>
    </submittedName>
</protein>
<sequence>MEDQCSPLSWGYFYQEEGMEELKHTLLFKTLELETTLISAKEEITRREFELIHLKDVLSRTKKERDEARARCQKLVLEKFILEQQLQQKEQQQQKQQQQKVQEQQQETASLSGVSSSEDESKPGDSNKHISSPDSNRSMISSPGLDSVSPTVNLPLQPQPSLPQEALKLAANRPLPEKGKLLQAVKDAGPLLQNLILAGPLPQWQHPPPQLTSIDIPPVAISSPSQQLINQDSFNNFTGCLSKKRGPENYEGSDSSPNTKYQKVVLH</sequence>
<feature type="compositionally biased region" description="Polar residues" evidence="1">
    <location>
        <begin position="129"/>
        <end position="141"/>
    </location>
</feature>
<dbReference type="PANTHER" id="PTHR33431">
    <property type="entry name" value="ENABLED-LIKE PROTEIN (DUF1635)"/>
    <property type="match status" value="1"/>
</dbReference>
<dbReference type="KEGG" id="dzi:111309870"/>
<feature type="compositionally biased region" description="Basic and acidic residues" evidence="1">
    <location>
        <begin position="119"/>
        <end position="128"/>
    </location>
</feature>
<dbReference type="RefSeq" id="XP_022764600.1">
    <property type="nucleotide sequence ID" value="XM_022908865.1"/>
</dbReference>
<feature type="compositionally biased region" description="Low complexity" evidence="1">
    <location>
        <begin position="98"/>
        <end position="116"/>
    </location>
</feature>
<feature type="region of interest" description="Disordered" evidence="1">
    <location>
        <begin position="98"/>
        <end position="160"/>
    </location>
</feature>
<dbReference type="InterPro" id="IPR012862">
    <property type="entry name" value="DUF1635"/>
</dbReference>
<gene>
    <name evidence="3" type="primary">LOC111309870</name>
</gene>
<dbReference type="PANTHER" id="PTHR33431:SF2">
    <property type="entry name" value="CAMP-DEPENDENT PROTEIN KINASE CATALYTIC SUBUNIT-LIKE"/>
    <property type="match status" value="1"/>
</dbReference>
<evidence type="ECO:0000256" key="1">
    <source>
        <dbReference type="SAM" id="MobiDB-lite"/>
    </source>
</evidence>
<dbReference type="AlphaFoldDB" id="A0A6P6AI84"/>
<dbReference type="Pfam" id="PF07795">
    <property type="entry name" value="DUF1635"/>
    <property type="match status" value="1"/>
</dbReference>
<accession>A0A6P6AI84</accession>
<reference evidence="3" key="1">
    <citation type="submission" date="2025-08" db="UniProtKB">
        <authorList>
            <consortium name="RefSeq"/>
        </authorList>
    </citation>
    <scope>IDENTIFICATION</scope>
    <source>
        <tissue evidence="3">Fruit stalk</tissue>
    </source>
</reference>
<organism evidence="2 3">
    <name type="scientific">Durio zibethinus</name>
    <name type="common">Durian</name>
    <dbReference type="NCBI Taxonomy" id="66656"/>
    <lineage>
        <taxon>Eukaryota</taxon>
        <taxon>Viridiplantae</taxon>
        <taxon>Streptophyta</taxon>
        <taxon>Embryophyta</taxon>
        <taxon>Tracheophyta</taxon>
        <taxon>Spermatophyta</taxon>
        <taxon>Magnoliopsida</taxon>
        <taxon>eudicotyledons</taxon>
        <taxon>Gunneridae</taxon>
        <taxon>Pentapetalae</taxon>
        <taxon>rosids</taxon>
        <taxon>malvids</taxon>
        <taxon>Malvales</taxon>
        <taxon>Malvaceae</taxon>
        <taxon>Helicteroideae</taxon>
        <taxon>Durio</taxon>
    </lineage>
</organism>
<proteinExistence type="predicted"/>
<dbReference type="GeneID" id="111309870"/>
<name>A0A6P6AI84_DURZI</name>
<evidence type="ECO:0000313" key="2">
    <source>
        <dbReference type="Proteomes" id="UP000515121"/>
    </source>
</evidence>
<feature type="compositionally biased region" description="Polar residues" evidence="1">
    <location>
        <begin position="252"/>
        <end position="261"/>
    </location>
</feature>
<evidence type="ECO:0000313" key="3">
    <source>
        <dbReference type="RefSeq" id="XP_022764600.1"/>
    </source>
</evidence>
<feature type="region of interest" description="Disordered" evidence="1">
    <location>
        <begin position="240"/>
        <end position="267"/>
    </location>
</feature>
<dbReference type="OrthoDB" id="1926156at2759"/>
<dbReference type="Proteomes" id="UP000515121">
    <property type="component" value="Unplaced"/>
</dbReference>
<keyword evidence="2" id="KW-1185">Reference proteome</keyword>